<reference evidence="1 2" key="1">
    <citation type="submission" date="2021-04" db="EMBL/GenBank/DDBJ databases">
        <authorList>
            <person name="Rodrigo-Torres L."/>
            <person name="Arahal R. D."/>
            <person name="Lucena T."/>
        </authorList>
    </citation>
    <scope>NUCLEOTIDE SEQUENCE [LARGE SCALE GENOMIC DNA]</scope>
    <source>
        <strain evidence="1 2">CECT 9623</strain>
    </source>
</reference>
<gene>
    <name evidence="1" type="ORF">DYBT9623_01124</name>
</gene>
<evidence type="ECO:0000313" key="1">
    <source>
        <dbReference type="EMBL" id="CAG5068394.1"/>
    </source>
</evidence>
<proteinExistence type="predicted"/>
<evidence type="ECO:0000313" key="2">
    <source>
        <dbReference type="Proteomes" id="UP000679725"/>
    </source>
</evidence>
<dbReference type="RefSeq" id="WP_215232476.1">
    <property type="nucleotide sequence ID" value="NZ_CAJRAU010000001.1"/>
</dbReference>
<dbReference type="Proteomes" id="UP000679725">
    <property type="component" value="Unassembled WGS sequence"/>
</dbReference>
<name>A0ABM8ULN1_9BACT</name>
<accession>A0ABM8ULN1</accession>
<comment type="caution">
    <text evidence="1">The sequence shown here is derived from an EMBL/GenBank/DDBJ whole genome shotgun (WGS) entry which is preliminary data.</text>
</comment>
<dbReference type="Pfam" id="PF22668">
    <property type="entry name" value="DUF7009"/>
    <property type="match status" value="1"/>
</dbReference>
<keyword evidence="2" id="KW-1185">Reference proteome</keyword>
<protein>
    <submittedName>
        <fullName evidence="1">Uncharacterized protein</fullName>
    </submittedName>
</protein>
<dbReference type="InterPro" id="IPR053825">
    <property type="entry name" value="DUF7009"/>
</dbReference>
<organism evidence="1 2">
    <name type="scientific">Dyadobacter linearis</name>
    <dbReference type="NCBI Taxonomy" id="2823330"/>
    <lineage>
        <taxon>Bacteria</taxon>
        <taxon>Pseudomonadati</taxon>
        <taxon>Bacteroidota</taxon>
        <taxon>Cytophagia</taxon>
        <taxon>Cytophagales</taxon>
        <taxon>Spirosomataceae</taxon>
        <taxon>Dyadobacter</taxon>
    </lineage>
</organism>
<sequence>MKIRIQKNKVRYRLSKSDVAQLGNEGYLEERTSFPQGELVYAIKSQPAIEQLSASFENQHITIFIPESFAREWPENNVIGIDSNMSVNEQESLYLLVEKDFKCLDNDAEDQSDNYENPNQTC</sequence>
<dbReference type="EMBL" id="CAJRAU010000001">
    <property type="protein sequence ID" value="CAG5068394.1"/>
    <property type="molecule type" value="Genomic_DNA"/>
</dbReference>